<dbReference type="InterPro" id="IPR006527">
    <property type="entry name" value="F-box-assoc_dom_typ1"/>
</dbReference>
<dbReference type="EMBL" id="BTGU01000090">
    <property type="protein sequence ID" value="GMN59715.1"/>
    <property type="molecule type" value="Genomic_DNA"/>
</dbReference>
<dbReference type="PANTHER" id="PTHR31111">
    <property type="entry name" value="BNAA05G37150D PROTEIN-RELATED"/>
    <property type="match status" value="1"/>
</dbReference>
<gene>
    <name evidence="2" type="ORF">TIFTF001_028808</name>
</gene>
<organism evidence="2 3">
    <name type="scientific">Ficus carica</name>
    <name type="common">Common fig</name>
    <dbReference type="NCBI Taxonomy" id="3494"/>
    <lineage>
        <taxon>Eukaryota</taxon>
        <taxon>Viridiplantae</taxon>
        <taxon>Streptophyta</taxon>
        <taxon>Embryophyta</taxon>
        <taxon>Tracheophyta</taxon>
        <taxon>Spermatophyta</taxon>
        <taxon>Magnoliopsida</taxon>
        <taxon>eudicotyledons</taxon>
        <taxon>Gunneridae</taxon>
        <taxon>Pentapetalae</taxon>
        <taxon>rosids</taxon>
        <taxon>fabids</taxon>
        <taxon>Rosales</taxon>
        <taxon>Moraceae</taxon>
        <taxon>Ficeae</taxon>
        <taxon>Ficus</taxon>
    </lineage>
</organism>
<keyword evidence="3" id="KW-1185">Reference proteome</keyword>
<proteinExistence type="predicted"/>
<feature type="domain" description="F-box associated beta-propeller type 1" evidence="1">
    <location>
        <begin position="95"/>
        <end position="188"/>
    </location>
</feature>
<comment type="caution">
    <text evidence="2">The sequence shown here is derived from an EMBL/GenBank/DDBJ whole genome shotgun (WGS) entry which is preliminary data.</text>
</comment>
<evidence type="ECO:0000313" key="3">
    <source>
        <dbReference type="Proteomes" id="UP001187192"/>
    </source>
</evidence>
<evidence type="ECO:0000259" key="1">
    <source>
        <dbReference type="Pfam" id="PF07734"/>
    </source>
</evidence>
<dbReference type="Pfam" id="PF07734">
    <property type="entry name" value="FBA_1"/>
    <property type="match status" value="1"/>
</dbReference>
<dbReference type="AlphaFoldDB" id="A0AA88DQN0"/>
<sequence>MRSRSSTKHHYRTLLRHSLQLAITSLMHCKLVSQIWHSSSKHPLSISTHLSRAKGRNPFFFCFSDYPISKLDAVDLSISDNNTFLAKTQLSQTRNDQLTKEYKVIKIVYFTEGNNIFSGAIKEPEIYVLTLGNFEWRHKGQKAFRLSCMASDTLVNGNLHWLTTSYLIEEEKRQDIIAFDLATEEFQNEKGELKDYSSKESWTRRLVIPNYVPADFRINCAPPTRSRWNGTRKQAVRVSCTLEGGDEIFYSYRNRRLVTFNLDRGGFKDFRIEGLPIKLETIIHVGSLISVDAAFSSHPSRPSTRYSTLSP</sequence>
<accession>A0AA88DQN0</accession>
<dbReference type="PANTHER" id="PTHR31111:SF138">
    <property type="entry name" value="F-BOX ASSOCIATED DOMAIN-CONTAINING PROTEIN"/>
    <property type="match status" value="1"/>
</dbReference>
<name>A0AA88DQN0_FICCA</name>
<evidence type="ECO:0000313" key="2">
    <source>
        <dbReference type="EMBL" id="GMN59715.1"/>
    </source>
</evidence>
<protein>
    <recommendedName>
        <fullName evidence="1">F-box associated beta-propeller type 1 domain-containing protein</fullName>
    </recommendedName>
</protein>
<dbReference type="Proteomes" id="UP001187192">
    <property type="component" value="Unassembled WGS sequence"/>
</dbReference>
<reference evidence="2" key="1">
    <citation type="submission" date="2023-07" db="EMBL/GenBank/DDBJ databases">
        <title>draft genome sequence of fig (Ficus carica).</title>
        <authorList>
            <person name="Takahashi T."/>
            <person name="Nishimura K."/>
        </authorList>
    </citation>
    <scope>NUCLEOTIDE SEQUENCE</scope>
</reference>